<sequence length="351" mass="38339">MKRTTLITTTLSAAIIGGCASQPDITGALDEPEVVTVKQDPGKLVYWVKPGPRINLSEEVFGTPDNPKRGDVEAYVENTDLGPIKQLLRDMPALVSAPEEARETNEAGTRYTAFNQPGPFGNNAQPLPMAEGSNGYLEATMVNNVEVDQPGGPFSAADELALETEFHDPDGNHYRIDMQTLVQPPIPGYETGGGVVVDTELHGTTDTGTPLMPREYTHGAFWGFGDLYVNGEKQGTWMTHLMTTEIVRKNDYSLAIDEELPLPAEKRPISSQPHHTHLIMLPVEPYKPMPVLGPLLGLGPTAPRHAPVETAYELPNGETQPFIHMMFEQDSITEADNVSLDFVRDDEPKGS</sequence>
<dbReference type="Proteomes" id="UP000460751">
    <property type="component" value="Unassembled WGS sequence"/>
</dbReference>
<dbReference type="PROSITE" id="PS51257">
    <property type="entry name" value="PROKAR_LIPOPROTEIN"/>
    <property type="match status" value="1"/>
</dbReference>
<accession>A0A9X5B3P0</accession>
<gene>
    <name evidence="1" type="ORF">GLW01_03375</name>
</gene>
<proteinExistence type="predicted"/>
<organism evidence="1 2">
    <name type="scientific">Vreelandella halophila</name>
    <dbReference type="NCBI Taxonomy" id="86177"/>
    <lineage>
        <taxon>Bacteria</taxon>
        <taxon>Pseudomonadati</taxon>
        <taxon>Pseudomonadota</taxon>
        <taxon>Gammaproteobacteria</taxon>
        <taxon>Oceanospirillales</taxon>
        <taxon>Halomonadaceae</taxon>
        <taxon>Vreelandella</taxon>
    </lineage>
</organism>
<reference evidence="1 2" key="1">
    <citation type="submission" date="2019-11" db="EMBL/GenBank/DDBJ databases">
        <title>Genome sequences of 17 halophilic strains isolated from different environments.</title>
        <authorList>
            <person name="Furrow R.E."/>
        </authorList>
    </citation>
    <scope>NUCLEOTIDE SEQUENCE [LARGE SCALE GENOMIC DNA]</scope>
    <source>
        <strain evidence="1 2">22507_15_FS</strain>
    </source>
</reference>
<evidence type="ECO:0000313" key="2">
    <source>
        <dbReference type="Proteomes" id="UP000460751"/>
    </source>
</evidence>
<dbReference type="RefSeq" id="WP_160898140.1">
    <property type="nucleotide sequence ID" value="NZ_WMEX01000002.1"/>
</dbReference>
<evidence type="ECO:0000313" key="1">
    <source>
        <dbReference type="EMBL" id="MYL25826.1"/>
    </source>
</evidence>
<dbReference type="OrthoDB" id="7372800at2"/>
<protein>
    <submittedName>
        <fullName evidence="1">Uncharacterized protein</fullName>
    </submittedName>
</protein>
<comment type="caution">
    <text evidence="1">The sequence shown here is derived from an EMBL/GenBank/DDBJ whole genome shotgun (WGS) entry which is preliminary data.</text>
</comment>
<dbReference type="EMBL" id="WMEX01000002">
    <property type="protein sequence ID" value="MYL25826.1"/>
    <property type="molecule type" value="Genomic_DNA"/>
</dbReference>
<dbReference type="AlphaFoldDB" id="A0A9X5B3P0"/>
<keyword evidence="2" id="KW-1185">Reference proteome</keyword>
<name>A0A9X5B3P0_9GAMM</name>